<evidence type="ECO:0000256" key="3">
    <source>
        <dbReference type="SAM" id="SignalP"/>
    </source>
</evidence>
<dbReference type="InterPro" id="IPR003782">
    <property type="entry name" value="SCO1/SenC"/>
</dbReference>
<comment type="similarity">
    <text evidence="1">Belongs to the SCO1/2 family.</text>
</comment>
<feature type="chain" id="PRO_5046670311" evidence="3">
    <location>
        <begin position="22"/>
        <end position="199"/>
    </location>
</feature>
<dbReference type="PANTHER" id="PTHR12151">
    <property type="entry name" value="ELECTRON TRANSPORT PROTIN SCO1/SENC FAMILY MEMBER"/>
    <property type="match status" value="1"/>
</dbReference>
<keyword evidence="6" id="KW-1185">Reference proteome</keyword>
<dbReference type="PANTHER" id="PTHR12151:SF25">
    <property type="entry name" value="LINALOOL DEHYDRATASE_ISOMERASE DOMAIN-CONTAINING PROTEIN"/>
    <property type="match status" value="1"/>
</dbReference>
<evidence type="ECO:0000259" key="4">
    <source>
        <dbReference type="PROSITE" id="PS51352"/>
    </source>
</evidence>
<dbReference type="InterPro" id="IPR013766">
    <property type="entry name" value="Thioredoxin_domain"/>
</dbReference>
<evidence type="ECO:0000313" key="5">
    <source>
        <dbReference type="EMBL" id="MDQ0207938.1"/>
    </source>
</evidence>
<dbReference type="SUPFAM" id="SSF52833">
    <property type="entry name" value="Thioredoxin-like"/>
    <property type="match status" value="1"/>
</dbReference>
<name>A0ABT9YJA4_9BACI</name>
<dbReference type="PROSITE" id="PS51352">
    <property type="entry name" value="THIOREDOXIN_2"/>
    <property type="match status" value="1"/>
</dbReference>
<evidence type="ECO:0000256" key="2">
    <source>
        <dbReference type="ARBA" id="ARBA00023008"/>
    </source>
</evidence>
<comment type="caution">
    <text evidence="5">The sequence shown here is derived from an EMBL/GenBank/DDBJ whole genome shotgun (WGS) entry which is preliminary data.</text>
</comment>
<organism evidence="5 6">
    <name type="scientific">Alkalicoccobacillus murimartini</name>
    <dbReference type="NCBI Taxonomy" id="171685"/>
    <lineage>
        <taxon>Bacteria</taxon>
        <taxon>Bacillati</taxon>
        <taxon>Bacillota</taxon>
        <taxon>Bacilli</taxon>
        <taxon>Bacillales</taxon>
        <taxon>Bacillaceae</taxon>
        <taxon>Alkalicoccobacillus</taxon>
    </lineage>
</organism>
<reference evidence="5 6" key="1">
    <citation type="submission" date="2023-07" db="EMBL/GenBank/DDBJ databases">
        <title>Genomic Encyclopedia of Type Strains, Phase IV (KMG-IV): sequencing the most valuable type-strain genomes for metagenomic binning, comparative biology and taxonomic classification.</title>
        <authorList>
            <person name="Goeker M."/>
        </authorList>
    </citation>
    <scope>NUCLEOTIDE SEQUENCE [LARGE SCALE GENOMIC DNA]</scope>
    <source>
        <strain evidence="5 6">DSM 19154</strain>
    </source>
</reference>
<dbReference type="EMBL" id="JAUSUA010000004">
    <property type="protein sequence ID" value="MDQ0207938.1"/>
    <property type="molecule type" value="Genomic_DNA"/>
</dbReference>
<evidence type="ECO:0000256" key="1">
    <source>
        <dbReference type="ARBA" id="ARBA00010996"/>
    </source>
</evidence>
<dbReference type="Pfam" id="PF02630">
    <property type="entry name" value="SCO1-SenC"/>
    <property type="match status" value="1"/>
</dbReference>
<feature type="signal peptide" evidence="3">
    <location>
        <begin position="1"/>
        <end position="21"/>
    </location>
</feature>
<dbReference type="InterPro" id="IPR036249">
    <property type="entry name" value="Thioredoxin-like_sf"/>
</dbReference>
<protein>
    <submittedName>
        <fullName evidence="5">Protein SCO1/2</fullName>
    </submittedName>
</protein>
<dbReference type="Gene3D" id="3.40.30.10">
    <property type="entry name" value="Glutaredoxin"/>
    <property type="match status" value="1"/>
</dbReference>
<sequence>MKYMVLSCMVLLLTGCSWMYALGGDEKSDFDISEAGMQITSLEFLNQEGETQQIDEFTGDYWLANMIFTHCPEICPIMSPNMQNLQATAIEEGIPLQIVSFSVDPERDTPEILKQYGSNLGVDYESWTFATGYEQDEIETFSVESFKSPVQKLEDGSDILHNTSFFLVDPEGLIIRKYDGLEVDQEEIVKDLKEAVETE</sequence>
<dbReference type="Proteomes" id="UP001225034">
    <property type="component" value="Unassembled WGS sequence"/>
</dbReference>
<evidence type="ECO:0000313" key="6">
    <source>
        <dbReference type="Proteomes" id="UP001225034"/>
    </source>
</evidence>
<accession>A0ABT9YJA4</accession>
<dbReference type="PROSITE" id="PS51257">
    <property type="entry name" value="PROKAR_LIPOPROTEIN"/>
    <property type="match status" value="1"/>
</dbReference>
<dbReference type="CDD" id="cd02968">
    <property type="entry name" value="SCO"/>
    <property type="match status" value="1"/>
</dbReference>
<dbReference type="RefSeq" id="WP_306983622.1">
    <property type="nucleotide sequence ID" value="NZ_JAUSUA010000004.1"/>
</dbReference>
<proteinExistence type="inferred from homology"/>
<gene>
    <name evidence="5" type="ORF">J2S05_002747</name>
</gene>
<keyword evidence="2" id="KW-0186">Copper</keyword>
<keyword evidence="3" id="KW-0732">Signal</keyword>
<feature type="domain" description="Thioredoxin" evidence="4">
    <location>
        <begin position="33"/>
        <end position="197"/>
    </location>
</feature>